<dbReference type="Proteomes" id="UP001234297">
    <property type="component" value="Chromosome 11"/>
</dbReference>
<organism evidence="1 2">
    <name type="scientific">Persea americana</name>
    <name type="common">Avocado</name>
    <dbReference type="NCBI Taxonomy" id="3435"/>
    <lineage>
        <taxon>Eukaryota</taxon>
        <taxon>Viridiplantae</taxon>
        <taxon>Streptophyta</taxon>
        <taxon>Embryophyta</taxon>
        <taxon>Tracheophyta</taxon>
        <taxon>Spermatophyta</taxon>
        <taxon>Magnoliopsida</taxon>
        <taxon>Magnoliidae</taxon>
        <taxon>Laurales</taxon>
        <taxon>Lauraceae</taxon>
        <taxon>Persea</taxon>
    </lineage>
</organism>
<dbReference type="EMBL" id="CM056819">
    <property type="protein sequence ID" value="KAJ8624559.1"/>
    <property type="molecule type" value="Genomic_DNA"/>
</dbReference>
<reference evidence="1 2" key="1">
    <citation type="journal article" date="2022" name="Hortic Res">
        <title>A haplotype resolved chromosomal level avocado genome allows analysis of novel avocado genes.</title>
        <authorList>
            <person name="Nath O."/>
            <person name="Fletcher S.J."/>
            <person name="Hayward A."/>
            <person name="Shaw L.M."/>
            <person name="Masouleh A.K."/>
            <person name="Furtado A."/>
            <person name="Henry R.J."/>
            <person name="Mitter N."/>
        </authorList>
    </citation>
    <scope>NUCLEOTIDE SEQUENCE [LARGE SCALE GENOMIC DNA]</scope>
    <source>
        <strain evidence="2">cv. Hass</strain>
    </source>
</reference>
<evidence type="ECO:0000313" key="2">
    <source>
        <dbReference type="Proteomes" id="UP001234297"/>
    </source>
</evidence>
<gene>
    <name evidence="1" type="ORF">MRB53_033089</name>
</gene>
<sequence>MQRRRHPIVLADLEAQAFGDQAPRAPLSAGAALATADAAALVSTSTDTADVSTPALTSPPTRPGAFLLPAFGRSPHEVGAENIAELFEALSRSRGQRFSELGPSVFSL</sequence>
<keyword evidence="2" id="KW-1185">Reference proteome</keyword>
<name>A0ACC2KTP6_PERAE</name>
<proteinExistence type="predicted"/>
<evidence type="ECO:0000313" key="1">
    <source>
        <dbReference type="EMBL" id="KAJ8624559.1"/>
    </source>
</evidence>
<accession>A0ACC2KTP6</accession>
<comment type="caution">
    <text evidence="1">The sequence shown here is derived from an EMBL/GenBank/DDBJ whole genome shotgun (WGS) entry which is preliminary data.</text>
</comment>
<protein>
    <submittedName>
        <fullName evidence="1">Uncharacterized protein</fullName>
    </submittedName>
</protein>